<comment type="caution">
    <text evidence="1">The sequence shown here is derived from an EMBL/GenBank/DDBJ whole genome shotgun (WGS) entry which is preliminary data.</text>
</comment>
<name>A0A656Z9N3_9PROT</name>
<keyword evidence="2" id="KW-1185">Reference proteome</keyword>
<dbReference type="SUPFAM" id="SSF53098">
    <property type="entry name" value="Ribonuclease H-like"/>
    <property type="match status" value="1"/>
</dbReference>
<dbReference type="InterPro" id="IPR012337">
    <property type="entry name" value="RNaseH-like_sf"/>
</dbReference>
<dbReference type="EMBL" id="LFZK01000001">
    <property type="protein sequence ID" value="KYC29175.1"/>
    <property type="molecule type" value="Genomic_DNA"/>
</dbReference>
<dbReference type="Proteomes" id="UP000243416">
    <property type="component" value="Unassembled WGS sequence"/>
</dbReference>
<organism evidence="1 2">
    <name type="scientific">Sterolibacterium denitrificans</name>
    <dbReference type="NCBI Taxonomy" id="157592"/>
    <lineage>
        <taxon>Bacteria</taxon>
        <taxon>Pseudomonadati</taxon>
        <taxon>Pseudomonadota</taxon>
        <taxon>Betaproteobacteria</taxon>
        <taxon>Nitrosomonadales</taxon>
        <taxon>Sterolibacteriaceae</taxon>
        <taxon>Sterolibacterium</taxon>
    </lineage>
</organism>
<gene>
    <name evidence="1" type="ORF">ACY05_00985</name>
</gene>
<evidence type="ECO:0000313" key="1">
    <source>
        <dbReference type="EMBL" id="KYC29175.1"/>
    </source>
</evidence>
<dbReference type="PANTHER" id="PTHR35004:SF6">
    <property type="entry name" value="TRANSPOSASE"/>
    <property type="match status" value="1"/>
</dbReference>
<dbReference type="InterPro" id="IPR036397">
    <property type="entry name" value="RNaseH_sf"/>
</dbReference>
<dbReference type="PANTHER" id="PTHR35004">
    <property type="entry name" value="TRANSPOSASE RV3428C-RELATED"/>
    <property type="match status" value="1"/>
</dbReference>
<accession>A0A656Z9N3</accession>
<dbReference type="Gene3D" id="3.30.420.10">
    <property type="entry name" value="Ribonuclease H-like superfamily/Ribonuclease H"/>
    <property type="match status" value="1"/>
</dbReference>
<dbReference type="InterPro" id="IPR001584">
    <property type="entry name" value="Integrase_cat-core"/>
</dbReference>
<evidence type="ECO:0000313" key="2">
    <source>
        <dbReference type="Proteomes" id="UP000243416"/>
    </source>
</evidence>
<protein>
    <submittedName>
        <fullName evidence="1">Uncharacterized protein</fullName>
    </submittedName>
</protein>
<dbReference type="PROSITE" id="PS50994">
    <property type="entry name" value="INTEGRASE"/>
    <property type="match status" value="1"/>
</dbReference>
<dbReference type="OrthoDB" id="8544109at2"/>
<dbReference type="NCBIfam" id="NF033577">
    <property type="entry name" value="transpos_IS481"/>
    <property type="match status" value="1"/>
</dbReference>
<sequence length="380" mass="43826">MPWQEKTIMELREEFSRLAAQEGANIRQLCRRFGISPTTGYKWLARKRQGASLADRSRQPHHTPRRSRPEIEALIVALRMAHPAWGARKLAHRLERLGHEMPAVSTVHAVLLRYGLVTPAASQAAQPWQRFEHPCPNDLWQMDFKGHVPMQRGRCHPLTLLDDHSRYALGLRACDNERRTTVVDHLIAIFRRYGLPARITMDNGAPWGNDGTHYTQLDVWLMRQGIRVSHSRPFHPQTQGKDERFHRTLKAEVLQGAPFTDLAHAQQAFDHWRTIYNRMRPHQALAMGVPADRYRASSREYVEQPAVPEYDGTDQVRTVQALGRMTWRGEDWQVGKAFIGERVAVRPSIDDGLYDVYWRTYRIARIDMTTRTANAGRALA</sequence>
<proteinExistence type="predicted"/>
<dbReference type="GO" id="GO:0003676">
    <property type="term" value="F:nucleic acid binding"/>
    <property type="evidence" value="ECO:0007669"/>
    <property type="project" value="InterPro"/>
</dbReference>
<dbReference type="Pfam" id="PF00665">
    <property type="entry name" value="rve"/>
    <property type="match status" value="1"/>
</dbReference>
<reference evidence="1 2" key="1">
    <citation type="journal article" date="2016" name="ISME J.">
        <title>Integrated multi-omics analyses reveal the biochemical mechanisms and phylogenetic relevance of anaerobic androgen biodegradation in the environment.</title>
        <authorList>
            <person name="Yang F.C."/>
            <person name="Chen Y.L."/>
            <person name="Tang S.L."/>
            <person name="Yu C.P."/>
            <person name="Wang P.H."/>
            <person name="Ismail W."/>
            <person name="Wang C.H."/>
            <person name="Ding J.Y."/>
            <person name="Yang C.Y."/>
            <person name="Yang C.Y."/>
            <person name="Chiang Y.R."/>
        </authorList>
    </citation>
    <scope>NUCLEOTIDE SEQUENCE [LARGE SCALE GENOMIC DNA]</scope>
    <source>
        <strain evidence="1 2">DSM 13999</strain>
    </source>
</reference>
<dbReference type="SUPFAM" id="SSF46689">
    <property type="entry name" value="Homeodomain-like"/>
    <property type="match status" value="1"/>
</dbReference>
<dbReference type="InterPro" id="IPR009057">
    <property type="entry name" value="Homeodomain-like_sf"/>
</dbReference>
<dbReference type="Pfam" id="PF13565">
    <property type="entry name" value="HTH_32"/>
    <property type="match status" value="1"/>
</dbReference>
<dbReference type="AlphaFoldDB" id="A0A656Z9N3"/>
<dbReference type="InterPro" id="IPR047656">
    <property type="entry name" value="IS481-like_transpos"/>
</dbReference>
<dbReference type="GO" id="GO:0015074">
    <property type="term" value="P:DNA integration"/>
    <property type="evidence" value="ECO:0007669"/>
    <property type="project" value="InterPro"/>
</dbReference>
<dbReference type="RefSeq" id="WP_067169585.1">
    <property type="nucleotide sequence ID" value="NZ_LFZK01000001.1"/>
</dbReference>